<gene>
    <name evidence="5" type="ORF">GCM10022288_24250</name>
</gene>
<proteinExistence type="predicted"/>
<keyword evidence="2" id="KW-0238">DNA-binding</keyword>
<dbReference type="InterPro" id="IPR018060">
    <property type="entry name" value="HTH_AraC"/>
</dbReference>
<dbReference type="InterPro" id="IPR020449">
    <property type="entry name" value="Tscrpt_reg_AraC-type_HTH"/>
</dbReference>
<dbReference type="PRINTS" id="PR00032">
    <property type="entry name" value="HTHARAC"/>
</dbReference>
<keyword evidence="3" id="KW-0804">Transcription</keyword>
<evidence type="ECO:0000256" key="1">
    <source>
        <dbReference type="ARBA" id="ARBA00023015"/>
    </source>
</evidence>
<dbReference type="Pfam" id="PF12833">
    <property type="entry name" value="HTH_18"/>
    <property type="match status" value="1"/>
</dbReference>
<dbReference type="Gene3D" id="1.10.10.60">
    <property type="entry name" value="Homeodomain-like"/>
    <property type="match status" value="1"/>
</dbReference>
<accession>A0ABP8AWP1</accession>
<dbReference type="EMBL" id="BAABBX010000015">
    <property type="protein sequence ID" value="GAA4192245.1"/>
    <property type="molecule type" value="Genomic_DNA"/>
</dbReference>
<dbReference type="Proteomes" id="UP001500213">
    <property type="component" value="Unassembled WGS sequence"/>
</dbReference>
<evidence type="ECO:0000256" key="3">
    <source>
        <dbReference type="ARBA" id="ARBA00023163"/>
    </source>
</evidence>
<keyword evidence="6" id="KW-1185">Reference proteome</keyword>
<dbReference type="SUPFAM" id="SSF46689">
    <property type="entry name" value="Homeodomain-like"/>
    <property type="match status" value="1"/>
</dbReference>
<comment type="caution">
    <text evidence="5">The sequence shown here is derived from an EMBL/GenBank/DDBJ whole genome shotgun (WGS) entry which is preliminary data.</text>
</comment>
<organism evidence="5 6">
    <name type="scientific">Gryllotalpicola kribbensis</name>
    <dbReference type="NCBI Taxonomy" id="993084"/>
    <lineage>
        <taxon>Bacteria</taxon>
        <taxon>Bacillati</taxon>
        <taxon>Actinomycetota</taxon>
        <taxon>Actinomycetes</taxon>
        <taxon>Micrococcales</taxon>
        <taxon>Microbacteriaceae</taxon>
        <taxon>Gryllotalpicola</taxon>
    </lineage>
</organism>
<dbReference type="PROSITE" id="PS01124">
    <property type="entry name" value="HTH_ARAC_FAMILY_2"/>
    <property type="match status" value="1"/>
</dbReference>
<protein>
    <recommendedName>
        <fullName evidence="4">HTH araC/xylS-type domain-containing protein</fullName>
    </recommendedName>
</protein>
<evidence type="ECO:0000313" key="6">
    <source>
        <dbReference type="Proteomes" id="UP001500213"/>
    </source>
</evidence>
<keyword evidence="1" id="KW-0805">Transcription regulation</keyword>
<dbReference type="SMART" id="SM00342">
    <property type="entry name" value="HTH_ARAC"/>
    <property type="match status" value="1"/>
</dbReference>
<evidence type="ECO:0000313" key="5">
    <source>
        <dbReference type="EMBL" id="GAA4192245.1"/>
    </source>
</evidence>
<reference evidence="6" key="1">
    <citation type="journal article" date="2019" name="Int. J. Syst. Evol. Microbiol.">
        <title>The Global Catalogue of Microorganisms (GCM) 10K type strain sequencing project: providing services to taxonomists for standard genome sequencing and annotation.</title>
        <authorList>
            <consortium name="The Broad Institute Genomics Platform"/>
            <consortium name="The Broad Institute Genome Sequencing Center for Infectious Disease"/>
            <person name="Wu L."/>
            <person name="Ma J."/>
        </authorList>
    </citation>
    <scope>NUCLEOTIDE SEQUENCE [LARGE SCALE GENOMIC DNA]</scope>
    <source>
        <strain evidence="6">JCM 17593</strain>
    </source>
</reference>
<dbReference type="InterPro" id="IPR018062">
    <property type="entry name" value="HTH_AraC-typ_CS"/>
</dbReference>
<dbReference type="PROSITE" id="PS00041">
    <property type="entry name" value="HTH_ARAC_FAMILY_1"/>
    <property type="match status" value="1"/>
</dbReference>
<dbReference type="InterPro" id="IPR050204">
    <property type="entry name" value="AraC_XylS_family_regulators"/>
</dbReference>
<sequence>MPFVLGGLPDAESVELLRAAFRDYPMPLELRPRWARQVKARFDGRDLGGLRIEEFRIEGASGDVERRVTTRDSAVPAQLTVHVPQPFSAQQLHQDGRSAHPRAGDLVLSTTQLPFTTSQTGSGRQFTFTFGYDELGLPSQLLLPLVAHTISGRDGLARVVAAFLCATAAAALGTGSKPPQAGLESLPEPALHLVRGLILSLHGDELGAREPLAASLAERLLQYADAHLGDSDLSAEELAAMHGISTRYVYVVLSRRGVTLGDWLRERRLERAASMLREARSPRLTVAAIAASVGFGDQAHFTRSFKARFGMTPTQWRDDGADVPM</sequence>
<evidence type="ECO:0000259" key="4">
    <source>
        <dbReference type="PROSITE" id="PS01124"/>
    </source>
</evidence>
<name>A0ABP8AWP1_9MICO</name>
<dbReference type="PANTHER" id="PTHR46796:SF6">
    <property type="entry name" value="ARAC SUBFAMILY"/>
    <property type="match status" value="1"/>
</dbReference>
<dbReference type="PANTHER" id="PTHR46796">
    <property type="entry name" value="HTH-TYPE TRANSCRIPTIONAL ACTIVATOR RHAS-RELATED"/>
    <property type="match status" value="1"/>
</dbReference>
<evidence type="ECO:0000256" key="2">
    <source>
        <dbReference type="ARBA" id="ARBA00023125"/>
    </source>
</evidence>
<dbReference type="RefSeq" id="WP_344777225.1">
    <property type="nucleotide sequence ID" value="NZ_BAABBX010000015.1"/>
</dbReference>
<dbReference type="InterPro" id="IPR009057">
    <property type="entry name" value="Homeodomain-like_sf"/>
</dbReference>
<feature type="domain" description="HTH araC/xylS-type" evidence="4">
    <location>
        <begin position="218"/>
        <end position="319"/>
    </location>
</feature>